<reference evidence="11" key="2">
    <citation type="submission" date="2020-11" db="EMBL/GenBank/DDBJ databases">
        <authorList>
            <person name="Cecchin M."/>
            <person name="Marcolungo L."/>
            <person name="Rossato M."/>
            <person name="Girolomoni L."/>
            <person name="Cosentino E."/>
            <person name="Cuine S."/>
            <person name="Li-Beisson Y."/>
            <person name="Delledonne M."/>
            <person name="Ballottari M."/>
        </authorList>
    </citation>
    <scope>NUCLEOTIDE SEQUENCE</scope>
    <source>
        <strain evidence="11">211/11P</strain>
        <tissue evidence="11">Whole cell</tissue>
    </source>
</reference>
<feature type="binding site" evidence="10">
    <location>
        <position position="110"/>
    </location>
    <ligand>
        <name>Mg(2+)</name>
        <dbReference type="ChEBI" id="CHEBI:18420"/>
        <label>1</label>
        <note>catalytic</note>
    </ligand>
</feature>
<evidence type="ECO:0000313" key="12">
    <source>
        <dbReference type="Proteomes" id="UP001055712"/>
    </source>
</evidence>
<dbReference type="InterPro" id="IPR000760">
    <property type="entry name" value="Inositol_monophosphatase-like"/>
</dbReference>
<feature type="binding site" evidence="10">
    <location>
        <position position="111"/>
    </location>
    <ligand>
        <name>Mg(2+)</name>
        <dbReference type="ChEBI" id="CHEBI:18420"/>
        <label>1</label>
        <note>catalytic</note>
    </ligand>
</feature>
<evidence type="ECO:0000256" key="4">
    <source>
        <dbReference type="ARBA" id="ARBA00022723"/>
    </source>
</evidence>
<dbReference type="SUPFAM" id="SSF56655">
    <property type="entry name" value="Carbohydrate phosphatase"/>
    <property type="match status" value="1"/>
</dbReference>
<dbReference type="InterPro" id="IPR006239">
    <property type="entry name" value="DPNP"/>
</dbReference>
<comment type="caution">
    <text evidence="11">The sequence shown here is derived from an EMBL/GenBank/DDBJ whole genome shotgun (WGS) entry which is preliminary data.</text>
</comment>
<dbReference type="EC" id="3.1.3.7" evidence="3"/>
<dbReference type="OrthoDB" id="411145at2759"/>
<evidence type="ECO:0000256" key="5">
    <source>
        <dbReference type="ARBA" id="ARBA00022801"/>
    </source>
</evidence>
<evidence type="ECO:0000256" key="10">
    <source>
        <dbReference type="PIRSR" id="PIRSR600760-2"/>
    </source>
</evidence>
<evidence type="ECO:0000256" key="1">
    <source>
        <dbReference type="ARBA" id="ARBA00001946"/>
    </source>
</evidence>
<dbReference type="PANTHER" id="PTHR43200">
    <property type="entry name" value="PHOSPHATASE"/>
    <property type="match status" value="1"/>
</dbReference>
<feature type="binding site" evidence="10">
    <location>
        <position position="46"/>
    </location>
    <ligand>
        <name>Mg(2+)</name>
        <dbReference type="ChEBI" id="CHEBI:18420"/>
        <label>1</label>
        <note>catalytic</note>
    </ligand>
</feature>
<name>A0A9D4Z098_CHLVU</name>
<sequence>MQLKHGEKTDKEDDSPVTVADYGAQALVAWSLRRAFPGQPLSLVAEEDAVDLREPSGAAMLDRITSLVNEALAIEHPQVARLSSAEVADLVDVGCSEGGGVGRHWVLDPIDGTRGFVGQRQYAVCLGLLQDGQVALGVLGCPNLPQYAITDADCDEGQAARSFSEESVGTIFAASKGQGAYAGPVFGGMPTQRIHCNDSLPPSQVRYMESFEKRHSNHGLALQIGAEIGVELPSLKLDSQAKYGALSRGDASIFMRFPDAAYREKIWDHCAGVAIIEEAGAVITDALGNPLDFSQGRFFPYLNGGIVAATPSMHRAIMAAIRKIRELEPKEE</sequence>
<evidence type="ECO:0000256" key="7">
    <source>
        <dbReference type="ARBA" id="ARBA00044466"/>
    </source>
</evidence>
<keyword evidence="6 10" id="KW-0460">Magnesium</keyword>
<comment type="catalytic activity">
    <reaction evidence="8">
        <text>adenosine 3',5'-bisphosphate + H2O = AMP + phosphate</text>
        <dbReference type="Rhea" id="RHEA:10040"/>
        <dbReference type="ChEBI" id="CHEBI:15377"/>
        <dbReference type="ChEBI" id="CHEBI:43474"/>
        <dbReference type="ChEBI" id="CHEBI:58343"/>
        <dbReference type="ChEBI" id="CHEBI:456215"/>
        <dbReference type="EC" id="3.1.3.7"/>
    </reaction>
    <physiologicalReaction direction="left-to-right" evidence="8">
        <dbReference type="Rhea" id="RHEA:10041"/>
    </physiologicalReaction>
</comment>
<dbReference type="Proteomes" id="UP001055712">
    <property type="component" value="Unassembled WGS sequence"/>
</dbReference>
<dbReference type="Gene3D" id="3.30.540.10">
    <property type="entry name" value="Fructose-1,6-Bisphosphatase, subunit A, domain 1"/>
    <property type="match status" value="1"/>
</dbReference>
<comment type="catalytic activity">
    <reaction evidence="9">
        <text>3'-phosphoadenylyl sulfate + H2O = adenosine 5'-phosphosulfate + phosphate</text>
        <dbReference type="Rhea" id="RHEA:77639"/>
        <dbReference type="ChEBI" id="CHEBI:15377"/>
        <dbReference type="ChEBI" id="CHEBI:43474"/>
        <dbReference type="ChEBI" id="CHEBI:58243"/>
        <dbReference type="ChEBI" id="CHEBI:58339"/>
        <dbReference type="EC" id="3.1.3.7"/>
    </reaction>
    <physiologicalReaction direction="left-to-right" evidence="9">
        <dbReference type="Rhea" id="RHEA:77640"/>
    </physiologicalReaction>
</comment>
<dbReference type="Gene3D" id="3.40.190.80">
    <property type="match status" value="1"/>
</dbReference>
<dbReference type="EMBL" id="SIDB01000002">
    <property type="protein sequence ID" value="KAI3435960.1"/>
    <property type="molecule type" value="Genomic_DNA"/>
</dbReference>
<accession>A0A9D4Z098</accession>
<protein>
    <recommendedName>
        <fullName evidence="3">3'(2'),5'-bisphosphate nucleotidase</fullName>
        <ecNumber evidence="3">3.1.3.7</ecNumber>
    </recommendedName>
</protein>
<dbReference type="Pfam" id="PF00459">
    <property type="entry name" value="Inositol_P"/>
    <property type="match status" value="1"/>
</dbReference>
<keyword evidence="5" id="KW-0378">Hydrolase</keyword>
<evidence type="ECO:0000256" key="8">
    <source>
        <dbReference type="ARBA" id="ARBA00044479"/>
    </source>
</evidence>
<dbReference type="InterPro" id="IPR020550">
    <property type="entry name" value="Inositol_monophosphatase_CS"/>
</dbReference>
<keyword evidence="4 10" id="KW-0479">Metal-binding</keyword>
<evidence type="ECO:0000256" key="3">
    <source>
        <dbReference type="ARBA" id="ARBA00012633"/>
    </source>
</evidence>
<proteinExistence type="inferred from homology"/>
<dbReference type="PROSITE" id="PS00630">
    <property type="entry name" value="IMP_2"/>
    <property type="match status" value="1"/>
</dbReference>
<evidence type="ECO:0000313" key="11">
    <source>
        <dbReference type="EMBL" id="KAI3435960.1"/>
    </source>
</evidence>
<feature type="binding site" evidence="10">
    <location>
        <position position="268"/>
    </location>
    <ligand>
        <name>Mg(2+)</name>
        <dbReference type="ChEBI" id="CHEBI:18420"/>
        <label>1</label>
        <note>catalytic</note>
    </ligand>
</feature>
<reference evidence="11" key="1">
    <citation type="journal article" date="2019" name="Plant J.">
        <title>Chlorella vulgaris genome assembly and annotation reveals the molecular basis for metabolic acclimation to high light conditions.</title>
        <authorList>
            <person name="Cecchin M."/>
            <person name="Marcolungo L."/>
            <person name="Rossato M."/>
            <person name="Girolomoni L."/>
            <person name="Cosentino E."/>
            <person name="Cuine S."/>
            <person name="Li-Beisson Y."/>
            <person name="Delledonne M."/>
            <person name="Ballottari M."/>
        </authorList>
    </citation>
    <scope>NUCLEOTIDE SEQUENCE</scope>
    <source>
        <strain evidence="11">211/11P</strain>
    </source>
</reference>
<dbReference type="NCBIfam" id="TIGR01330">
    <property type="entry name" value="bisphos_HAL2"/>
    <property type="match status" value="1"/>
</dbReference>
<dbReference type="GO" id="GO:0046872">
    <property type="term" value="F:metal ion binding"/>
    <property type="evidence" value="ECO:0007669"/>
    <property type="project" value="UniProtKB-KW"/>
</dbReference>
<evidence type="ECO:0000256" key="2">
    <source>
        <dbReference type="ARBA" id="ARBA00009759"/>
    </source>
</evidence>
<dbReference type="PANTHER" id="PTHR43200:SF6">
    <property type="entry name" value="3'(2'),5'-BISPHOSPHATE NUCLEOTIDASE"/>
    <property type="match status" value="1"/>
</dbReference>
<dbReference type="GO" id="GO:0008441">
    <property type="term" value="F:3'(2'),5'-bisphosphate nucleotidase activity"/>
    <property type="evidence" value="ECO:0007669"/>
    <property type="project" value="UniProtKB-EC"/>
</dbReference>
<comment type="similarity">
    <text evidence="2">Belongs to the inositol monophosphatase superfamily.</text>
</comment>
<gene>
    <name evidence="11" type="ORF">D9Q98_002018</name>
</gene>
<keyword evidence="12" id="KW-1185">Reference proteome</keyword>
<dbReference type="GO" id="GO:0000103">
    <property type="term" value="P:sulfate assimilation"/>
    <property type="evidence" value="ECO:0007669"/>
    <property type="project" value="TreeGrafter"/>
</dbReference>
<evidence type="ECO:0000256" key="9">
    <source>
        <dbReference type="ARBA" id="ARBA00044484"/>
    </source>
</evidence>
<dbReference type="InterPro" id="IPR051090">
    <property type="entry name" value="Inositol_monoP_superfamily"/>
</dbReference>
<comment type="cofactor">
    <cofactor evidence="1 10">
        <name>Mg(2+)</name>
        <dbReference type="ChEBI" id="CHEBI:18420"/>
    </cofactor>
</comment>
<dbReference type="GO" id="GO:0046854">
    <property type="term" value="P:phosphatidylinositol phosphate biosynthetic process"/>
    <property type="evidence" value="ECO:0007669"/>
    <property type="project" value="InterPro"/>
</dbReference>
<comment type="catalytic activity">
    <reaction evidence="7">
        <text>adenosine 2',5'-bisphosphate + H2O = AMP + phosphate</text>
        <dbReference type="Rhea" id="RHEA:77643"/>
        <dbReference type="ChEBI" id="CHEBI:15377"/>
        <dbReference type="ChEBI" id="CHEBI:43474"/>
        <dbReference type="ChEBI" id="CHEBI:194156"/>
        <dbReference type="ChEBI" id="CHEBI:456215"/>
        <dbReference type="EC" id="3.1.3.7"/>
    </reaction>
    <physiologicalReaction direction="left-to-right" evidence="7">
        <dbReference type="Rhea" id="RHEA:77644"/>
    </physiologicalReaction>
</comment>
<dbReference type="CDD" id="cd01517">
    <property type="entry name" value="PAP_phosphatase"/>
    <property type="match status" value="1"/>
</dbReference>
<evidence type="ECO:0000256" key="6">
    <source>
        <dbReference type="ARBA" id="ARBA00022842"/>
    </source>
</evidence>
<dbReference type="AlphaFoldDB" id="A0A9D4Z098"/>
<feature type="binding site" evidence="10">
    <location>
        <position position="108"/>
    </location>
    <ligand>
        <name>Mg(2+)</name>
        <dbReference type="ChEBI" id="CHEBI:18420"/>
        <label>1</label>
        <note>catalytic</note>
    </ligand>
</feature>
<organism evidence="11 12">
    <name type="scientific">Chlorella vulgaris</name>
    <name type="common">Green alga</name>
    <dbReference type="NCBI Taxonomy" id="3077"/>
    <lineage>
        <taxon>Eukaryota</taxon>
        <taxon>Viridiplantae</taxon>
        <taxon>Chlorophyta</taxon>
        <taxon>core chlorophytes</taxon>
        <taxon>Trebouxiophyceae</taxon>
        <taxon>Chlorellales</taxon>
        <taxon>Chlorellaceae</taxon>
        <taxon>Chlorella clade</taxon>
        <taxon>Chlorella</taxon>
    </lineage>
</organism>